<dbReference type="Proteomes" id="UP000474565">
    <property type="component" value="Unassembled WGS sequence"/>
</dbReference>
<keyword evidence="1" id="KW-0732">Signal</keyword>
<comment type="caution">
    <text evidence="2">The sequence shown here is derived from an EMBL/GenBank/DDBJ whole genome shotgun (WGS) entry which is preliminary data.</text>
</comment>
<evidence type="ECO:0000313" key="2">
    <source>
        <dbReference type="EMBL" id="MYM84634.1"/>
    </source>
</evidence>
<organism evidence="2 3">
    <name type="scientific">Duganella lactea</name>
    <dbReference type="NCBI Taxonomy" id="2692173"/>
    <lineage>
        <taxon>Bacteria</taxon>
        <taxon>Pseudomonadati</taxon>
        <taxon>Pseudomonadota</taxon>
        <taxon>Betaproteobacteria</taxon>
        <taxon>Burkholderiales</taxon>
        <taxon>Oxalobacteraceae</taxon>
        <taxon>Telluria group</taxon>
        <taxon>Duganella</taxon>
    </lineage>
</organism>
<reference evidence="2 3" key="1">
    <citation type="submission" date="2019-12" db="EMBL/GenBank/DDBJ databases">
        <title>Novel species isolated from a subtropical stream in China.</title>
        <authorList>
            <person name="Lu H."/>
        </authorList>
    </citation>
    <scope>NUCLEOTIDE SEQUENCE [LARGE SCALE GENOMIC DNA]</scope>
    <source>
        <strain evidence="2 3">FT50W</strain>
    </source>
</reference>
<dbReference type="RefSeq" id="WP_161021110.1">
    <property type="nucleotide sequence ID" value="NZ_WWCP01000036.1"/>
</dbReference>
<dbReference type="AlphaFoldDB" id="A0A6L8MRG5"/>
<evidence type="ECO:0000313" key="3">
    <source>
        <dbReference type="Proteomes" id="UP000474565"/>
    </source>
</evidence>
<feature type="signal peptide" evidence="1">
    <location>
        <begin position="1"/>
        <end position="25"/>
    </location>
</feature>
<sequence length="335" mass="38241">MKFANVYRALCAAILMALVVMPARAQVAPNVVDLVETAYRAGDFAELERLYAIYGKPGVRSELTGTPRLTHFWMGIGKINNASLRVSDEYYQQLDALTGQWAQQHPQSVLAQLLYASSLRTHALARRGEGYANTVSSTAWAEFQQYLDLAGTQLQKTEALAAKDSSWNRAMLVTGRYLDWDKARLMRIFEAGIAKNPDDDDLYFFMQEALLPKWGGDLKTIDRFIAWADKHTRDKRGLEMYARLYAGLSYAELSEALFTSTNASWTSMKIGFEDRLKRYPHTDHRNMYAYFACMTNDRPALQAQLELIGDQFNPIFWGNYPERTFETCKKQAQQI</sequence>
<proteinExistence type="predicted"/>
<accession>A0A6L8MRG5</accession>
<dbReference type="EMBL" id="WWCP01000036">
    <property type="protein sequence ID" value="MYM84634.1"/>
    <property type="molecule type" value="Genomic_DNA"/>
</dbReference>
<protein>
    <submittedName>
        <fullName evidence="2">DUF4034 domain-containing protein</fullName>
    </submittedName>
</protein>
<evidence type="ECO:0000256" key="1">
    <source>
        <dbReference type="SAM" id="SignalP"/>
    </source>
</evidence>
<feature type="chain" id="PRO_5027017812" evidence="1">
    <location>
        <begin position="26"/>
        <end position="335"/>
    </location>
</feature>
<name>A0A6L8MRG5_9BURK</name>
<gene>
    <name evidence="2" type="ORF">GTP44_22125</name>
</gene>